<evidence type="ECO:0000256" key="1">
    <source>
        <dbReference type="SAM" id="MobiDB-lite"/>
    </source>
</evidence>
<comment type="caution">
    <text evidence="2">The sequence shown here is derived from an EMBL/GenBank/DDBJ whole genome shotgun (WGS) entry which is preliminary data.</text>
</comment>
<dbReference type="AlphaFoldDB" id="A0A9W8I0A6"/>
<name>A0A9W8I0A6_9FUNG</name>
<evidence type="ECO:0000313" key="2">
    <source>
        <dbReference type="EMBL" id="KAJ2801695.1"/>
    </source>
</evidence>
<feature type="region of interest" description="Disordered" evidence="1">
    <location>
        <begin position="15"/>
        <end position="37"/>
    </location>
</feature>
<sequence length="116" mass="12603">MYLLGGSTSYIRTPLPQLGRARQSKNPLMSSKGQVDKGSEVVFPGPFSSAYSTVDTIPLDQAEEDYQLVLRGIRQSKKDCVFVGRKSTDIARNAASVEDTEIVSSPSASSSYYSDD</sequence>
<feature type="region of interest" description="Disordered" evidence="1">
    <location>
        <begin position="95"/>
        <end position="116"/>
    </location>
</feature>
<keyword evidence="3" id="KW-1185">Reference proteome</keyword>
<feature type="compositionally biased region" description="Low complexity" evidence="1">
    <location>
        <begin position="104"/>
        <end position="116"/>
    </location>
</feature>
<dbReference type="Proteomes" id="UP001140094">
    <property type="component" value="Unassembled WGS sequence"/>
</dbReference>
<evidence type="ECO:0000313" key="3">
    <source>
        <dbReference type="Proteomes" id="UP001140094"/>
    </source>
</evidence>
<accession>A0A9W8I0A6</accession>
<gene>
    <name evidence="2" type="ORF">H4R20_003579</name>
</gene>
<organism evidence="2 3">
    <name type="scientific">Coemansia guatemalensis</name>
    <dbReference type="NCBI Taxonomy" id="2761395"/>
    <lineage>
        <taxon>Eukaryota</taxon>
        <taxon>Fungi</taxon>
        <taxon>Fungi incertae sedis</taxon>
        <taxon>Zoopagomycota</taxon>
        <taxon>Kickxellomycotina</taxon>
        <taxon>Kickxellomycetes</taxon>
        <taxon>Kickxellales</taxon>
        <taxon>Kickxellaceae</taxon>
        <taxon>Coemansia</taxon>
    </lineage>
</organism>
<dbReference type="EMBL" id="JANBUO010000771">
    <property type="protein sequence ID" value="KAJ2801695.1"/>
    <property type="molecule type" value="Genomic_DNA"/>
</dbReference>
<reference evidence="2" key="1">
    <citation type="submission" date="2022-07" db="EMBL/GenBank/DDBJ databases">
        <title>Phylogenomic reconstructions and comparative analyses of Kickxellomycotina fungi.</title>
        <authorList>
            <person name="Reynolds N.K."/>
            <person name="Stajich J.E."/>
            <person name="Barry K."/>
            <person name="Grigoriev I.V."/>
            <person name="Crous P."/>
            <person name="Smith M.E."/>
        </authorList>
    </citation>
    <scope>NUCLEOTIDE SEQUENCE</scope>
    <source>
        <strain evidence="2">NRRL 1565</strain>
    </source>
</reference>
<protein>
    <submittedName>
        <fullName evidence="2">Uncharacterized protein</fullName>
    </submittedName>
</protein>
<proteinExistence type="predicted"/>
<dbReference type="OrthoDB" id="5516090at2759"/>
<feature type="compositionally biased region" description="Polar residues" evidence="1">
    <location>
        <begin position="24"/>
        <end position="33"/>
    </location>
</feature>